<dbReference type="Proteomes" id="UP000192722">
    <property type="component" value="Unassembled WGS sequence"/>
</dbReference>
<sequence length="60" mass="6656">MKTIANRKTISTVKTLKWTKIPSCLKNNLRGENVGKQKKNCLAGAYITLFACFAQVSKVP</sequence>
<accession>A0ABX3TU93</accession>
<protein>
    <submittedName>
        <fullName evidence="1">Uncharacterized protein</fullName>
    </submittedName>
</protein>
<comment type="caution">
    <text evidence="1">The sequence shown here is derived from an EMBL/GenBank/DDBJ whole genome shotgun (WGS) entry which is preliminary data.</text>
</comment>
<dbReference type="RefSeq" id="WP_084984485.1">
    <property type="nucleotide sequence ID" value="NZ_CBCSCF010000022.1"/>
</dbReference>
<gene>
    <name evidence="1" type="ORF">BS639_23360</name>
</gene>
<name>A0ABX3TU93_9GAMM</name>
<evidence type="ECO:0000313" key="1">
    <source>
        <dbReference type="EMBL" id="ORJ18797.1"/>
    </source>
</evidence>
<organism evidence="1 2">
    <name type="scientific">Rouxiella silvae</name>
    <dbReference type="NCBI Taxonomy" id="1646373"/>
    <lineage>
        <taxon>Bacteria</taxon>
        <taxon>Pseudomonadati</taxon>
        <taxon>Pseudomonadota</taxon>
        <taxon>Gammaproteobacteria</taxon>
        <taxon>Enterobacterales</taxon>
        <taxon>Yersiniaceae</taxon>
        <taxon>Rouxiella</taxon>
    </lineage>
</organism>
<keyword evidence="2" id="KW-1185">Reference proteome</keyword>
<reference evidence="1 2" key="1">
    <citation type="journal article" date="2017" name="Int. J. Syst. Evol. Microbiol.">
        <title>Rouxiella badensis sp. nov. and Rouxiella silvae sp. nov. isolated from peat bog soil in Germany and emendation of the genus description.</title>
        <authorList>
            <person name="Le Fleche-Mateos A."/>
            <person name="Kugler J.H."/>
            <person name="Hansen S.H."/>
            <person name="Syldatk C."/>
            <person name="Hausmann R."/>
            <person name="Lomprez F."/>
            <person name="Vandenbogaert M."/>
            <person name="Manuguerra J.C."/>
            <person name="Grimont P.A."/>
        </authorList>
    </citation>
    <scope>NUCLEOTIDE SEQUENCE [LARGE SCALE GENOMIC DNA]</scope>
    <source>
        <strain evidence="1 2">213</strain>
    </source>
</reference>
<dbReference type="EMBL" id="MRWD01000088">
    <property type="protein sequence ID" value="ORJ18797.1"/>
    <property type="molecule type" value="Genomic_DNA"/>
</dbReference>
<proteinExistence type="predicted"/>
<evidence type="ECO:0000313" key="2">
    <source>
        <dbReference type="Proteomes" id="UP000192722"/>
    </source>
</evidence>